<evidence type="ECO:0000256" key="4">
    <source>
        <dbReference type="ARBA" id="ARBA00023136"/>
    </source>
</evidence>
<keyword evidence="10" id="KW-1185">Reference proteome</keyword>
<feature type="transmembrane region" description="Helical" evidence="7">
    <location>
        <begin position="144"/>
        <end position="177"/>
    </location>
</feature>
<dbReference type="InterPro" id="IPR049326">
    <property type="entry name" value="Rhodopsin_dom_fungi"/>
</dbReference>
<evidence type="ECO:0000256" key="5">
    <source>
        <dbReference type="ARBA" id="ARBA00038359"/>
    </source>
</evidence>
<feature type="transmembrane region" description="Helical" evidence="7">
    <location>
        <begin position="197"/>
        <end position="221"/>
    </location>
</feature>
<gene>
    <name evidence="9" type="ORF">PRZ48_012314</name>
</gene>
<dbReference type="PANTHER" id="PTHR33048:SF129">
    <property type="entry name" value="INTEGRAL MEMBRANE PROTEIN-RELATED"/>
    <property type="match status" value="1"/>
</dbReference>
<keyword evidence="3 7" id="KW-1133">Transmembrane helix</keyword>
<accession>A0ABR0E4S8</accession>
<feature type="region of interest" description="Disordered" evidence="6">
    <location>
        <begin position="384"/>
        <end position="425"/>
    </location>
</feature>
<feature type="region of interest" description="Disordered" evidence="6">
    <location>
        <begin position="346"/>
        <end position="369"/>
    </location>
</feature>
<evidence type="ECO:0000256" key="7">
    <source>
        <dbReference type="SAM" id="Phobius"/>
    </source>
</evidence>
<organism evidence="9 10">
    <name type="scientific">Zasmidium cellare</name>
    <name type="common">Wine cellar mold</name>
    <name type="synonym">Racodium cellare</name>
    <dbReference type="NCBI Taxonomy" id="395010"/>
    <lineage>
        <taxon>Eukaryota</taxon>
        <taxon>Fungi</taxon>
        <taxon>Dikarya</taxon>
        <taxon>Ascomycota</taxon>
        <taxon>Pezizomycotina</taxon>
        <taxon>Dothideomycetes</taxon>
        <taxon>Dothideomycetidae</taxon>
        <taxon>Mycosphaerellales</taxon>
        <taxon>Mycosphaerellaceae</taxon>
        <taxon>Zasmidium</taxon>
    </lineage>
</organism>
<feature type="transmembrane region" description="Helical" evidence="7">
    <location>
        <begin position="66"/>
        <end position="89"/>
    </location>
</feature>
<dbReference type="Proteomes" id="UP001305779">
    <property type="component" value="Unassembled WGS sequence"/>
</dbReference>
<feature type="transmembrane region" description="Helical" evidence="7">
    <location>
        <begin position="109"/>
        <end position="132"/>
    </location>
</feature>
<proteinExistence type="inferred from homology"/>
<protein>
    <recommendedName>
        <fullName evidence="8">Rhodopsin domain-containing protein</fullName>
    </recommendedName>
</protein>
<evidence type="ECO:0000256" key="2">
    <source>
        <dbReference type="ARBA" id="ARBA00022692"/>
    </source>
</evidence>
<evidence type="ECO:0000259" key="8">
    <source>
        <dbReference type="Pfam" id="PF20684"/>
    </source>
</evidence>
<feature type="compositionally biased region" description="Polar residues" evidence="6">
    <location>
        <begin position="409"/>
        <end position="420"/>
    </location>
</feature>
<evidence type="ECO:0000313" key="9">
    <source>
        <dbReference type="EMBL" id="KAK4496334.1"/>
    </source>
</evidence>
<dbReference type="EMBL" id="JAXOVC010000010">
    <property type="protein sequence ID" value="KAK4496334.1"/>
    <property type="molecule type" value="Genomic_DNA"/>
</dbReference>
<keyword evidence="4 7" id="KW-0472">Membrane</keyword>
<evidence type="ECO:0000256" key="1">
    <source>
        <dbReference type="ARBA" id="ARBA00004141"/>
    </source>
</evidence>
<reference evidence="9 10" key="1">
    <citation type="journal article" date="2023" name="G3 (Bethesda)">
        <title>A chromosome-level genome assembly of Zasmidium syzygii isolated from banana leaves.</title>
        <authorList>
            <person name="van Westerhoven A.C."/>
            <person name="Mehrabi R."/>
            <person name="Talebi R."/>
            <person name="Steentjes M.B.F."/>
            <person name="Corcolon B."/>
            <person name="Chong P.A."/>
            <person name="Kema G.H.J."/>
            <person name="Seidl M.F."/>
        </authorList>
    </citation>
    <scope>NUCLEOTIDE SEQUENCE [LARGE SCALE GENOMIC DNA]</scope>
    <source>
        <strain evidence="9 10">P124</strain>
    </source>
</reference>
<comment type="similarity">
    <text evidence="5">Belongs to the SAT4 family.</text>
</comment>
<sequence length="445" mass="50625">MPGNFYTPTIEEISHWPKPNYVNPPEQRSWLGAFAVVWQILSTVTVLGRLYLRINKKAGPFGLDDAFITLAWIFSITLTVTACVSDWQYQLGRHVWNLEPKYFGPSAEVGWLAQIFFLLTMMFTKCSVLLCYRRMAKVTFSKMWMYIVYVLLFITVGSSVGIFFAYCFMCQPLHYYWDFLQMDIDGVPGYCINGDSITIATGVLTVASDLWTAAFPCALFYFHDIGASKGQKIALWCLLCAGFLVTGVGVARTYYLWQIGHHQDLSWYGYDLYTSSVVEVQLAIICICLPFVRSFFRAYFPDLVATNNTAHSRRNATRLGRLTTSDWTAISEGGDSPTKLQYAVDEKGRVVPKESPTSPTGEMRSIEEEEEIEWARQQVQRNDYIPQLQQQPRKGSSARSVEAGEEVQIPSSGLNASLTAEQDEDWKKVREWVNSRPVKRETVVE</sequence>
<feature type="compositionally biased region" description="Polar residues" evidence="6">
    <location>
        <begin position="384"/>
        <end position="399"/>
    </location>
</feature>
<feature type="transmembrane region" description="Helical" evidence="7">
    <location>
        <begin position="233"/>
        <end position="257"/>
    </location>
</feature>
<name>A0ABR0E4S8_ZASCE</name>
<comment type="subcellular location">
    <subcellularLocation>
        <location evidence="1">Membrane</location>
        <topology evidence="1">Multi-pass membrane protein</topology>
    </subcellularLocation>
</comment>
<evidence type="ECO:0000256" key="6">
    <source>
        <dbReference type="SAM" id="MobiDB-lite"/>
    </source>
</evidence>
<feature type="transmembrane region" description="Helical" evidence="7">
    <location>
        <begin position="30"/>
        <end position="54"/>
    </location>
</feature>
<feature type="transmembrane region" description="Helical" evidence="7">
    <location>
        <begin position="272"/>
        <end position="292"/>
    </location>
</feature>
<dbReference type="Pfam" id="PF20684">
    <property type="entry name" value="Fung_rhodopsin"/>
    <property type="match status" value="1"/>
</dbReference>
<keyword evidence="2 7" id="KW-0812">Transmembrane</keyword>
<dbReference type="PANTHER" id="PTHR33048">
    <property type="entry name" value="PTH11-LIKE INTEGRAL MEMBRANE PROTEIN (AFU_ORTHOLOGUE AFUA_5G11245)"/>
    <property type="match status" value="1"/>
</dbReference>
<feature type="domain" description="Rhodopsin" evidence="8">
    <location>
        <begin position="49"/>
        <end position="297"/>
    </location>
</feature>
<comment type="caution">
    <text evidence="9">The sequence shown here is derived from an EMBL/GenBank/DDBJ whole genome shotgun (WGS) entry which is preliminary data.</text>
</comment>
<evidence type="ECO:0000256" key="3">
    <source>
        <dbReference type="ARBA" id="ARBA00022989"/>
    </source>
</evidence>
<evidence type="ECO:0000313" key="10">
    <source>
        <dbReference type="Proteomes" id="UP001305779"/>
    </source>
</evidence>
<dbReference type="InterPro" id="IPR052337">
    <property type="entry name" value="SAT4-like"/>
</dbReference>